<name>A0A4V6I7H9_STECR</name>
<dbReference type="EMBL" id="CM016762">
    <property type="protein sequence ID" value="TMS34163.1"/>
    <property type="molecule type" value="Genomic_DNA"/>
</dbReference>
<evidence type="ECO:0000313" key="2">
    <source>
        <dbReference type="Proteomes" id="UP000298663"/>
    </source>
</evidence>
<gene>
    <name evidence="1" type="ORF">L596_001803</name>
</gene>
<sequence>MHIVKYQKRRERPVQIHSVVDQLSAIDLRDVSNSNELIVLSTIPAKRKRAKSKLFMSKYVAYTKNLEKCSLAKNMID</sequence>
<protein>
    <submittedName>
        <fullName evidence="1">Uncharacterized protein</fullName>
    </submittedName>
</protein>
<comment type="caution">
    <text evidence="1">The sequence shown here is derived from an EMBL/GenBank/DDBJ whole genome shotgun (WGS) entry which is preliminary data.</text>
</comment>
<dbReference type="EMBL" id="AZBU02000001">
    <property type="protein sequence ID" value="TMS34163.1"/>
    <property type="molecule type" value="Genomic_DNA"/>
</dbReference>
<reference evidence="1 2" key="1">
    <citation type="journal article" date="2015" name="Genome Biol.">
        <title>Comparative genomics of Steinernema reveals deeply conserved gene regulatory networks.</title>
        <authorList>
            <person name="Dillman A.R."/>
            <person name="Macchietto M."/>
            <person name="Porter C.F."/>
            <person name="Rogers A."/>
            <person name="Williams B."/>
            <person name="Antoshechkin I."/>
            <person name="Lee M.M."/>
            <person name="Goodwin Z."/>
            <person name="Lu X."/>
            <person name="Lewis E.E."/>
            <person name="Goodrich-Blair H."/>
            <person name="Stock S.P."/>
            <person name="Adams B.J."/>
            <person name="Sternberg P.W."/>
            <person name="Mortazavi A."/>
        </authorList>
    </citation>
    <scope>NUCLEOTIDE SEQUENCE [LARGE SCALE GENOMIC DNA]</scope>
    <source>
        <strain evidence="1 2">ALL</strain>
    </source>
</reference>
<keyword evidence="2" id="KW-1185">Reference proteome</keyword>
<organism evidence="1 2">
    <name type="scientific">Steinernema carpocapsae</name>
    <name type="common">Entomopathogenic nematode</name>
    <dbReference type="NCBI Taxonomy" id="34508"/>
    <lineage>
        <taxon>Eukaryota</taxon>
        <taxon>Metazoa</taxon>
        <taxon>Ecdysozoa</taxon>
        <taxon>Nematoda</taxon>
        <taxon>Chromadorea</taxon>
        <taxon>Rhabditida</taxon>
        <taxon>Tylenchina</taxon>
        <taxon>Panagrolaimomorpha</taxon>
        <taxon>Strongyloidoidea</taxon>
        <taxon>Steinernematidae</taxon>
        <taxon>Steinernema</taxon>
    </lineage>
</organism>
<evidence type="ECO:0000313" key="1">
    <source>
        <dbReference type="EMBL" id="TMS34163.1"/>
    </source>
</evidence>
<reference evidence="1 2" key="2">
    <citation type="journal article" date="2019" name="G3 (Bethesda)">
        <title>Hybrid Assembly of the Genome of the Entomopathogenic Nematode Steinernema carpocapsae Identifies the X-Chromosome.</title>
        <authorList>
            <person name="Serra L."/>
            <person name="Macchietto M."/>
            <person name="Macias-Munoz A."/>
            <person name="McGill C.J."/>
            <person name="Rodriguez I.M."/>
            <person name="Rodriguez B."/>
            <person name="Murad R."/>
            <person name="Mortazavi A."/>
        </authorList>
    </citation>
    <scope>NUCLEOTIDE SEQUENCE [LARGE SCALE GENOMIC DNA]</scope>
    <source>
        <strain evidence="1 2">ALL</strain>
    </source>
</reference>
<dbReference type="Proteomes" id="UP000298663">
    <property type="component" value="Chromosome X"/>
</dbReference>
<accession>A0A4V6I7H9</accession>
<dbReference type="AlphaFoldDB" id="A0A4V6I7H9"/>
<proteinExistence type="predicted"/>